<dbReference type="EMBL" id="CP013213">
    <property type="protein sequence ID" value="AMC93698.1"/>
    <property type="molecule type" value="Genomic_DNA"/>
</dbReference>
<accession>A0A0X8H099</accession>
<reference evidence="1 2" key="1">
    <citation type="submission" date="2015-10" db="EMBL/GenBank/DDBJ databases">
        <title>Erysipelothrix larvae sp. LV19 isolated from the larval gut of the rhinoceros beetle, Trypoxylus dichotomus.</title>
        <authorList>
            <person name="Lim S."/>
            <person name="Kim B.-C."/>
        </authorList>
    </citation>
    <scope>NUCLEOTIDE SEQUENCE [LARGE SCALE GENOMIC DNA]</scope>
    <source>
        <strain evidence="1 2">LV19</strain>
    </source>
</reference>
<dbReference type="AlphaFoldDB" id="A0A0X8H099"/>
<organism evidence="1 2">
    <name type="scientific">Erysipelothrix larvae</name>
    <dbReference type="NCBI Taxonomy" id="1514105"/>
    <lineage>
        <taxon>Bacteria</taxon>
        <taxon>Bacillati</taxon>
        <taxon>Bacillota</taxon>
        <taxon>Erysipelotrichia</taxon>
        <taxon>Erysipelotrichales</taxon>
        <taxon>Erysipelotrichaceae</taxon>
        <taxon>Erysipelothrix</taxon>
    </lineage>
</organism>
<protein>
    <submittedName>
        <fullName evidence="1">Uncharacterized protein</fullName>
    </submittedName>
</protein>
<dbReference type="KEGG" id="erl:AOC36_06790"/>
<keyword evidence="2" id="KW-1185">Reference proteome</keyword>
<gene>
    <name evidence="1" type="ORF">AOC36_06790</name>
</gene>
<dbReference type="STRING" id="1514105.AOC36_06790"/>
<name>A0A0X8H099_9FIRM</name>
<dbReference type="Proteomes" id="UP000063781">
    <property type="component" value="Chromosome"/>
</dbReference>
<sequence length="74" mass="8722">MTEPYQDLANAIILMAVKDYRDALKKLKKRPFYGPAQDMKNEVERFFHSDWYRELTSVDGNVLIKKLQAEVSEQ</sequence>
<dbReference type="RefSeq" id="WP_067632716.1">
    <property type="nucleotide sequence ID" value="NZ_CP013213.1"/>
</dbReference>
<dbReference type="OrthoDB" id="1666833at2"/>
<proteinExistence type="predicted"/>
<evidence type="ECO:0000313" key="2">
    <source>
        <dbReference type="Proteomes" id="UP000063781"/>
    </source>
</evidence>
<evidence type="ECO:0000313" key="1">
    <source>
        <dbReference type="EMBL" id="AMC93698.1"/>
    </source>
</evidence>